<dbReference type="EMBL" id="KB908930">
    <property type="protein sequence ID" value="EOB14605.1"/>
    <property type="molecule type" value="Genomic_DNA"/>
</dbReference>
<dbReference type="HOGENOM" id="CLU_072095_3_0_1"/>
<dbReference type="Gene3D" id="3.40.630.30">
    <property type="match status" value="1"/>
</dbReference>
<dbReference type="OMA" id="LVVEMKF"/>
<dbReference type="OrthoDB" id="10039976at2759"/>
<organism evidence="10 11">
    <name type="scientific">Nosema bombycis (strain CQ1 / CVCC 102059)</name>
    <name type="common">Microsporidian parasite</name>
    <name type="synonym">Pebrine of silkworm</name>
    <dbReference type="NCBI Taxonomy" id="578461"/>
    <lineage>
        <taxon>Eukaryota</taxon>
        <taxon>Fungi</taxon>
        <taxon>Fungi incertae sedis</taxon>
        <taxon>Microsporidia</taxon>
        <taxon>Nosematidae</taxon>
        <taxon>Nosema</taxon>
    </lineage>
</organism>
<dbReference type="GO" id="GO:0005789">
    <property type="term" value="C:endoplasmic reticulum membrane"/>
    <property type="evidence" value="ECO:0007669"/>
    <property type="project" value="UniProtKB-SubCell"/>
</dbReference>
<keyword evidence="4 8" id="KW-0808">Transferase</keyword>
<dbReference type="Proteomes" id="UP000016927">
    <property type="component" value="Unassembled WGS sequence"/>
</dbReference>
<keyword evidence="11" id="KW-1185">Reference proteome</keyword>
<evidence type="ECO:0000256" key="5">
    <source>
        <dbReference type="ARBA" id="ARBA00022824"/>
    </source>
</evidence>
<dbReference type="InterPro" id="IPR016181">
    <property type="entry name" value="Acyl_CoA_acyltransferase"/>
</dbReference>
<dbReference type="PROSITE" id="PS51186">
    <property type="entry name" value="GNAT"/>
    <property type="match status" value="1"/>
</dbReference>
<dbReference type="AlphaFoldDB" id="R0MK39"/>
<evidence type="ECO:0000313" key="11">
    <source>
        <dbReference type="Proteomes" id="UP000016927"/>
    </source>
</evidence>
<keyword evidence="7 8" id="KW-0012">Acyltransferase</keyword>
<evidence type="ECO:0000256" key="4">
    <source>
        <dbReference type="ARBA" id="ARBA00022679"/>
    </source>
</evidence>
<evidence type="ECO:0000256" key="6">
    <source>
        <dbReference type="ARBA" id="ARBA00023136"/>
    </source>
</evidence>
<protein>
    <recommendedName>
        <fullName evidence="8">Glucosamine 6-phosphate N-acetyltransferase</fullName>
        <ecNumber evidence="8">2.3.1.4</ecNumber>
    </recommendedName>
</protein>
<dbReference type="PANTHER" id="PTHR13355">
    <property type="entry name" value="GLUCOSAMINE 6-PHOSPHATE N-ACETYLTRANSFERASE"/>
    <property type="match status" value="1"/>
</dbReference>
<sequence>MSNLKHPLLFSYIYQSIGQSKKLIFNTKNNHFFQMDDNKYRVRRLELEDYDKGYMNCLNQLTTSCDITKDEFTTRYNLMKSKGDYHIFVIVDLNNNKIVASGTLFVEYKILRGCAKKGHIEDIVVDKDTRGSGLGKKIVTRLIKLSEELGCYKTALVCEKDNIPFYEKCGLTELEREMVIYNKK</sequence>
<comment type="pathway">
    <text evidence="8">Nucleotide-sugar biosynthesis; UDP-N-acetyl-alpha-D-glucosamine biosynthesis; N-acetyl-alpha-D-glucosamine 1-phosphate from alpha-D-glucosamine 6-phosphate (route I): step 1/2.</text>
</comment>
<evidence type="ECO:0000313" key="10">
    <source>
        <dbReference type="EMBL" id="EOB14605.1"/>
    </source>
</evidence>
<dbReference type="InterPro" id="IPR000182">
    <property type="entry name" value="GNAT_dom"/>
</dbReference>
<evidence type="ECO:0000259" key="9">
    <source>
        <dbReference type="PROSITE" id="PS51186"/>
    </source>
</evidence>
<comment type="catalytic activity">
    <reaction evidence="8">
        <text>D-glucosamine 6-phosphate + acetyl-CoA = N-acetyl-D-glucosamine 6-phosphate + CoA + H(+)</text>
        <dbReference type="Rhea" id="RHEA:10292"/>
        <dbReference type="ChEBI" id="CHEBI:15378"/>
        <dbReference type="ChEBI" id="CHEBI:57287"/>
        <dbReference type="ChEBI" id="CHEBI:57288"/>
        <dbReference type="ChEBI" id="CHEBI:57513"/>
        <dbReference type="ChEBI" id="CHEBI:58725"/>
        <dbReference type="EC" id="2.3.1.4"/>
    </reaction>
</comment>
<dbReference type="CDD" id="cd04301">
    <property type="entry name" value="NAT_SF"/>
    <property type="match status" value="1"/>
</dbReference>
<dbReference type="GO" id="GO:0006048">
    <property type="term" value="P:UDP-N-acetylglucosamine biosynthetic process"/>
    <property type="evidence" value="ECO:0007669"/>
    <property type="project" value="UniProtKB-UniRule"/>
</dbReference>
<evidence type="ECO:0000256" key="2">
    <source>
        <dbReference type="ARBA" id="ARBA00004586"/>
    </source>
</evidence>
<evidence type="ECO:0000256" key="7">
    <source>
        <dbReference type="ARBA" id="ARBA00023315"/>
    </source>
</evidence>
<dbReference type="EC" id="2.3.1.4" evidence="8"/>
<dbReference type="UniPathway" id="UPA00113">
    <property type="reaction ID" value="UER00529"/>
</dbReference>
<evidence type="ECO:0000256" key="8">
    <source>
        <dbReference type="RuleBase" id="RU365086"/>
    </source>
</evidence>
<comment type="subcellular location">
    <subcellularLocation>
        <location evidence="1">Endomembrane system</location>
        <topology evidence="1">Peripheral membrane protein</topology>
    </subcellularLocation>
    <subcellularLocation>
        <location evidence="2">Endoplasmic reticulum membrane</location>
    </subcellularLocation>
</comment>
<dbReference type="FunFam" id="3.40.630.30:FF:000048">
    <property type="entry name" value="Glucosamine 6-phosphate N-acetyltransferase"/>
    <property type="match status" value="1"/>
</dbReference>
<dbReference type="PANTHER" id="PTHR13355:SF11">
    <property type="entry name" value="GLUCOSAMINE 6-PHOSPHATE N-ACETYLTRANSFERASE"/>
    <property type="match status" value="1"/>
</dbReference>
<dbReference type="SUPFAM" id="SSF55729">
    <property type="entry name" value="Acyl-CoA N-acyltransferases (Nat)"/>
    <property type="match status" value="1"/>
</dbReference>
<name>R0MK39_NOSB1</name>
<comment type="similarity">
    <text evidence="8">Belongs to the acetyltransferase family. GNA1 subfamily.</text>
</comment>
<accession>R0MK39</accession>
<keyword evidence="5" id="KW-0256">Endoplasmic reticulum</keyword>
<dbReference type="STRING" id="578461.R0MK39"/>
<proteinExistence type="inferred from homology"/>
<comment type="subunit">
    <text evidence="3">Homodimer.</text>
</comment>
<evidence type="ECO:0000256" key="1">
    <source>
        <dbReference type="ARBA" id="ARBA00004184"/>
    </source>
</evidence>
<keyword evidence="6" id="KW-0472">Membrane</keyword>
<feature type="domain" description="N-acetyltransferase" evidence="9">
    <location>
        <begin position="40"/>
        <end position="184"/>
    </location>
</feature>
<evidence type="ECO:0000256" key="3">
    <source>
        <dbReference type="ARBA" id="ARBA00011738"/>
    </source>
</evidence>
<dbReference type="InterPro" id="IPR039143">
    <property type="entry name" value="GNPNAT1-like"/>
</dbReference>
<dbReference type="Pfam" id="PF00583">
    <property type="entry name" value="Acetyltransf_1"/>
    <property type="match status" value="1"/>
</dbReference>
<dbReference type="GO" id="GO:0004343">
    <property type="term" value="F:glucosamine 6-phosphate N-acetyltransferase activity"/>
    <property type="evidence" value="ECO:0007669"/>
    <property type="project" value="UniProtKB-UniRule"/>
</dbReference>
<gene>
    <name evidence="10" type="primary">GNA1</name>
    <name evidence="10" type="ORF">NBO_22g0007</name>
</gene>
<dbReference type="VEuPathDB" id="MicrosporidiaDB:NBO_22g0007"/>
<reference evidence="10 11" key="1">
    <citation type="journal article" date="2013" name="BMC Genomics">
        <title>Comparative genomics of parasitic silkworm microsporidia reveal an association between genome expansion and host adaptation.</title>
        <authorList>
            <person name="Pan G."/>
            <person name="Xu J."/>
            <person name="Li T."/>
            <person name="Xia Q."/>
            <person name="Liu S.L."/>
            <person name="Zhang G."/>
            <person name="Li S."/>
            <person name="Li C."/>
            <person name="Liu H."/>
            <person name="Yang L."/>
            <person name="Liu T."/>
            <person name="Zhang X."/>
            <person name="Wu Z."/>
            <person name="Fan W."/>
            <person name="Dang X."/>
            <person name="Xiang H."/>
            <person name="Tao M."/>
            <person name="Li Y."/>
            <person name="Hu J."/>
            <person name="Li Z."/>
            <person name="Lin L."/>
            <person name="Luo J."/>
            <person name="Geng L."/>
            <person name="Wang L."/>
            <person name="Long M."/>
            <person name="Wan Y."/>
            <person name="He N."/>
            <person name="Zhang Z."/>
            <person name="Lu C."/>
            <person name="Keeling P.J."/>
            <person name="Wang J."/>
            <person name="Xiang Z."/>
            <person name="Zhou Z."/>
        </authorList>
    </citation>
    <scope>NUCLEOTIDE SEQUENCE [LARGE SCALE GENOMIC DNA]</scope>
    <source>
        <strain evidence="11">CQ1 / CVCC 102059</strain>
    </source>
</reference>